<name>A0AAN8MYZ2_9PEZI</name>
<reference evidence="2 3" key="1">
    <citation type="submission" date="2019-10" db="EMBL/GenBank/DDBJ databases">
        <authorList>
            <person name="Palmer J.M."/>
        </authorList>
    </citation>
    <scope>NUCLEOTIDE SEQUENCE [LARGE SCALE GENOMIC DNA]</scope>
    <source>
        <strain evidence="2 3">TWF718</strain>
    </source>
</reference>
<feature type="signal peptide" evidence="1">
    <location>
        <begin position="1"/>
        <end position="21"/>
    </location>
</feature>
<keyword evidence="3" id="KW-1185">Reference proteome</keyword>
<accession>A0AAN8MYZ2</accession>
<feature type="chain" id="PRO_5043055858" evidence="1">
    <location>
        <begin position="22"/>
        <end position="289"/>
    </location>
</feature>
<gene>
    <name evidence="2" type="ORF">TWF718_000003</name>
</gene>
<dbReference type="Proteomes" id="UP001313282">
    <property type="component" value="Unassembled WGS sequence"/>
</dbReference>
<evidence type="ECO:0000256" key="1">
    <source>
        <dbReference type="SAM" id="SignalP"/>
    </source>
</evidence>
<keyword evidence="1" id="KW-0732">Signal</keyword>
<comment type="caution">
    <text evidence="2">The sequence shown here is derived from an EMBL/GenBank/DDBJ whole genome shotgun (WGS) entry which is preliminary data.</text>
</comment>
<proteinExistence type="predicted"/>
<organism evidence="2 3">
    <name type="scientific">Orbilia javanica</name>
    <dbReference type="NCBI Taxonomy" id="47235"/>
    <lineage>
        <taxon>Eukaryota</taxon>
        <taxon>Fungi</taxon>
        <taxon>Dikarya</taxon>
        <taxon>Ascomycota</taxon>
        <taxon>Pezizomycotina</taxon>
        <taxon>Orbiliomycetes</taxon>
        <taxon>Orbiliales</taxon>
        <taxon>Orbiliaceae</taxon>
        <taxon>Orbilia</taxon>
    </lineage>
</organism>
<evidence type="ECO:0000313" key="2">
    <source>
        <dbReference type="EMBL" id="KAK6355608.1"/>
    </source>
</evidence>
<dbReference type="AlphaFoldDB" id="A0AAN8MYZ2"/>
<sequence length="289" mass="31696">MLVTKALLFSCLLWSYGIVAATVPERASVIKGPEVPTASAIPRHFRGRSINPKIKAGDINKYLHPNAKYTSEDIDCADGKPVLSEGLVIGCFFLNDEETMDRAVRTVAAAKNLTDPYIDESQAFGDTLPSASSANPLHKRGFWRTSTHACHESGVYSYINDLKETSRAVCAAIDALGGSFISTATWTITQMGTPSHPVNIVAAGDSSIRIRHDYMFYTTGRDTWVHSTIIGECNVYINMLFGLGGWPAFCIGGSRIDSRGGWLQRYDDTWPYRQYTIGADPNRINTANS</sequence>
<dbReference type="EMBL" id="JAVHNR010000001">
    <property type="protein sequence ID" value="KAK6355608.1"/>
    <property type="molecule type" value="Genomic_DNA"/>
</dbReference>
<protein>
    <submittedName>
        <fullName evidence="2">Uncharacterized protein</fullName>
    </submittedName>
</protein>
<evidence type="ECO:0000313" key="3">
    <source>
        <dbReference type="Proteomes" id="UP001313282"/>
    </source>
</evidence>